<evidence type="ECO:0000256" key="2">
    <source>
        <dbReference type="SAM" id="Phobius"/>
    </source>
</evidence>
<protein>
    <submittedName>
        <fullName evidence="3">Acyl-coenzyme A oxidase 2</fullName>
    </submittedName>
</protein>
<name>A0A2P6TI57_CHLSO</name>
<sequence>MAAAGDPQPPAAAGTAQQASPDTAAAQERERRKRTSFHHYVVSREPVTDRLLRWLPEFVRDLVQDRRRQLLYMERQLQRRLVNEFRSQVRELEPVLHMRGRLVGETILESFMGESETNVTYGEAVASSLKNTPAANRIPVQELAAVVDPLVTPFIDPFVEGLKAPINEEVGKIKKKVVHSFAVTGAACFATGLVLGWFLPRGDGGKGGGGRGR</sequence>
<proteinExistence type="predicted"/>
<feature type="transmembrane region" description="Helical" evidence="2">
    <location>
        <begin position="177"/>
        <end position="199"/>
    </location>
</feature>
<gene>
    <name evidence="3" type="ORF">C2E21_7290</name>
</gene>
<accession>A0A2P6TI57</accession>
<dbReference type="AlphaFoldDB" id="A0A2P6TI57"/>
<dbReference type="Proteomes" id="UP000239899">
    <property type="component" value="Unassembled WGS sequence"/>
</dbReference>
<feature type="compositionally biased region" description="Low complexity" evidence="1">
    <location>
        <begin position="1"/>
        <end position="19"/>
    </location>
</feature>
<reference evidence="3 4" key="1">
    <citation type="journal article" date="2018" name="Plant J.">
        <title>Genome sequences of Chlorella sorokiniana UTEX 1602 and Micractinium conductrix SAG 241.80: implications to maltose excretion by a green alga.</title>
        <authorList>
            <person name="Arriola M.B."/>
            <person name="Velmurugan N."/>
            <person name="Zhang Y."/>
            <person name="Plunkett M.H."/>
            <person name="Hondzo H."/>
            <person name="Barney B.M."/>
        </authorList>
    </citation>
    <scope>NUCLEOTIDE SEQUENCE [LARGE SCALE GENOMIC DNA]</scope>
    <source>
        <strain evidence="4">UTEX 1602</strain>
    </source>
</reference>
<keyword evidence="4" id="KW-1185">Reference proteome</keyword>
<feature type="region of interest" description="Disordered" evidence="1">
    <location>
        <begin position="1"/>
        <end position="34"/>
    </location>
</feature>
<evidence type="ECO:0000313" key="4">
    <source>
        <dbReference type="Proteomes" id="UP000239899"/>
    </source>
</evidence>
<comment type="caution">
    <text evidence="3">The sequence shown here is derived from an EMBL/GenBank/DDBJ whole genome shotgun (WGS) entry which is preliminary data.</text>
</comment>
<evidence type="ECO:0000313" key="3">
    <source>
        <dbReference type="EMBL" id="PRW33983.1"/>
    </source>
</evidence>
<organism evidence="3 4">
    <name type="scientific">Chlorella sorokiniana</name>
    <name type="common">Freshwater green alga</name>
    <dbReference type="NCBI Taxonomy" id="3076"/>
    <lineage>
        <taxon>Eukaryota</taxon>
        <taxon>Viridiplantae</taxon>
        <taxon>Chlorophyta</taxon>
        <taxon>core chlorophytes</taxon>
        <taxon>Trebouxiophyceae</taxon>
        <taxon>Chlorellales</taxon>
        <taxon>Chlorellaceae</taxon>
        <taxon>Chlorella clade</taxon>
        <taxon>Chlorella</taxon>
    </lineage>
</organism>
<keyword evidence="2" id="KW-0812">Transmembrane</keyword>
<keyword evidence="2" id="KW-1133">Transmembrane helix</keyword>
<keyword evidence="2" id="KW-0472">Membrane</keyword>
<dbReference type="EMBL" id="LHPG02000015">
    <property type="protein sequence ID" value="PRW33983.1"/>
    <property type="molecule type" value="Genomic_DNA"/>
</dbReference>
<dbReference type="OrthoDB" id="511188at2759"/>
<evidence type="ECO:0000256" key="1">
    <source>
        <dbReference type="SAM" id="MobiDB-lite"/>
    </source>
</evidence>